<dbReference type="Pfam" id="PF00587">
    <property type="entry name" value="tRNA-synt_2b"/>
    <property type="match status" value="1"/>
</dbReference>
<dbReference type="GO" id="GO:0004828">
    <property type="term" value="F:serine-tRNA ligase activity"/>
    <property type="evidence" value="ECO:0007669"/>
    <property type="project" value="UniProtKB-EC"/>
</dbReference>
<evidence type="ECO:0000313" key="10">
    <source>
        <dbReference type="Proteomes" id="UP000549394"/>
    </source>
</evidence>
<dbReference type="Proteomes" id="UP000549394">
    <property type="component" value="Unassembled WGS sequence"/>
</dbReference>
<dbReference type="EMBL" id="CAJFCJ010000019">
    <property type="protein sequence ID" value="CAD5123846.1"/>
    <property type="molecule type" value="Genomic_DNA"/>
</dbReference>
<dbReference type="PROSITE" id="PS50862">
    <property type="entry name" value="AA_TRNA_LIGASE_II"/>
    <property type="match status" value="1"/>
</dbReference>
<dbReference type="SUPFAM" id="SSF55681">
    <property type="entry name" value="Class II aaRS and biotin synthetases"/>
    <property type="match status" value="1"/>
</dbReference>
<protein>
    <recommendedName>
        <fullName evidence="2">serine--tRNA ligase</fullName>
        <ecNumber evidence="2">6.1.1.11</ecNumber>
    </recommendedName>
    <alternativeName>
        <fullName evidence="7">Seryl-tRNA synthetase</fullName>
    </alternativeName>
</protein>
<dbReference type="OrthoDB" id="10264585at2759"/>
<evidence type="ECO:0000256" key="7">
    <source>
        <dbReference type="ARBA" id="ARBA00031113"/>
    </source>
</evidence>
<keyword evidence="6" id="KW-0030">Aminoacyl-tRNA synthetase</keyword>
<evidence type="ECO:0000256" key="5">
    <source>
        <dbReference type="ARBA" id="ARBA00022840"/>
    </source>
</evidence>
<proteinExistence type="inferred from homology"/>
<evidence type="ECO:0000256" key="2">
    <source>
        <dbReference type="ARBA" id="ARBA00012840"/>
    </source>
</evidence>
<keyword evidence="4" id="KW-0547">Nucleotide-binding</keyword>
<organism evidence="9 10">
    <name type="scientific">Dimorphilus gyrociliatus</name>
    <dbReference type="NCBI Taxonomy" id="2664684"/>
    <lineage>
        <taxon>Eukaryota</taxon>
        <taxon>Metazoa</taxon>
        <taxon>Spiralia</taxon>
        <taxon>Lophotrochozoa</taxon>
        <taxon>Annelida</taxon>
        <taxon>Polychaeta</taxon>
        <taxon>Polychaeta incertae sedis</taxon>
        <taxon>Dinophilidae</taxon>
        <taxon>Dimorphilus</taxon>
    </lineage>
</organism>
<evidence type="ECO:0000256" key="3">
    <source>
        <dbReference type="ARBA" id="ARBA00022598"/>
    </source>
</evidence>
<dbReference type="Gene3D" id="3.30.930.10">
    <property type="entry name" value="Bira Bifunctional Protein, Domain 2"/>
    <property type="match status" value="1"/>
</dbReference>
<dbReference type="PRINTS" id="PR00981">
    <property type="entry name" value="TRNASYNTHSER"/>
</dbReference>
<evidence type="ECO:0000256" key="4">
    <source>
        <dbReference type="ARBA" id="ARBA00022741"/>
    </source>
</evidence>
<name>A0A7I8W5M7_9ANNE</name>
<feature type="domain" description="Aminoacyl-transfer RNA synthetases class-II family profile" evidence="8">
    <location>
        <begin position="208"/>
        <end position="438"/>
    </location>
</feature>
<keyword evidence="3" id="KW-0436">Ligase</keyword>
<comment type="caution">
    <text evidence="9">The sequence shown here is derived from an EMBL/GenBank/DDBJ whole genome shotgun (WGS) entry which is preliminary data.</text>
</comment>
<dbReference type="GO" id="GO:0006434">
    <property type="term" value="P:seryl-tRNA aminoacylation"/>
    <property type="evidence" value="ECO:0007669"/>
    <property type="project" value="InterPro"/>
</dbReference>
<evidence type="ECO:0000259" key="8">
    <source>
        <dbReference type="PROSITE" id="PS50862"/>
    </source>
</evidence>
<dbReference type="InterPro" id="IPR002317">
    <property type="entry name" value="Ser-tRNA-ligase_type_1"/>
</dbReference>
<dbReference type="InterPro" id="IPR006195">
    <property type="entry name" value="aa-tRNA-synth_II"/>
</dbReference>
<gene>
    <name evidence="9" type="ORF">DGYR_LOCUS11478</name>
</gene>
<dbReference type="InterPro" id="IPR002314">
    <property type="entry name" value="aa-tRNA-synt_IIb"/>
</dbReference>
<dbReference type="PANTHER" id="PTHR11778">
    <property type="entry name" value="SERYL-TRNA SYNTHETASE"/>
    <property type="match status" value="1"/>
</dbReference>
<keyword evidence="10" id="KW-1185">Reference proteome</keyword>
<dbReference type="FunFam" id="3.30.930.10:FF:000078">
    <property type="entry name" value="Seryl-tRNA synthetase"/>
    <property type="match status" value="1"/>
</dbReference>
<sequence>MPLRLSRLMLFMKQLRQWNGLRKYYTINSSFEKGHTHVKLVTDYERLMEDEMKRLSPLQPDYDWDYLLNRDNRDQIYFNIQNRKGKGDIDLLLKLDKTLKSGTDDLDDFLHYDEEKENIKERLWAVADSIPNKTHPSVPIGDENKAVCLRTFGEKKKFGFQPKTVVELGERMNLLRTRNLTPSSCSRAYYFMGDLALLEEAIVNYSLDILLKHGFSYVTVPNLVHPNFIRGCGFQTDSERTQIYKLNKTYGDICLAGTSEIPLASLFNNSMLHIEELPRKLATVSRCYRAEVSDVERERGIYRVHQFTKVEMFSLTAQETGEESSEMLESLSNIQAEIFKGVGLHFKVLDMPTLELGLPAYRKFDVEAWMPSKEFYGEVSSASNCTDFQSRRLNIKYWNPNLEQKFVHSLNGTACALPRMIMAIMENYQNEDGTVTIPQVLRQYMDNKKLLERPKKPLRYRWQRTLH</sequence>
<evidence type="ECO:0000256" key="6">
    <source>
        <dbReference type="ARBA" id="ARBA00023146"/>
    </source>
</evidence>
<evidence type="ECO:0000256" key="1">
    <source>
        <dbReference type="ARBA" id="ARBA00010728"/>
    </source>
</evidence>
<dbReference type="NCBIfam" id="TIGR00414">
    <property type="entry name" value="serS"/>
    <property type="match status" value="1"/>
</dbReference>
<accession>A0A7I8W5M7</accession>
<evidence type="ECO:0000313" key="9">
    <source>
        <dbReference type="EMBL" id="CAD5123846.1"/>
    </source>
</evidence>
<dbReference type="GO" id="GO:0005524">
    <property type="term" value="F:ATP binding"/>
    <property type="evidence" value="ECO:0007669"/>
    <property type="project" value="UniProtKB-KW"/>
</dbReference>
<dbReference type="AlphaFoldDB" id="A0A7I8W5M7"/>
<comment type="similarity">
    <text evidence="1">Belongs to the class-II aminoacyl-tRNA synthetase family. Type-1 seryl-tRNA synthetase subfamily.</text>
</comment>
<reference evidence="9 10" key="1">
    <citation type="submission" date="2020-08" db="EMBL/GenBank/DDBJ databases">
        <authorList>
            <person name="Hejnol A."/>
        </authorList>
    </citation>
    <scope>NUCLEOTIDE SEQUENCE [LARGE SCALE GENOMIC DNA]</scope>
</reference>
<dbReference type="EC" id="6.1.1.11" evidence="2"/>
<keyword evidence="5" id="KW-0067">ATP-binding</keyword>
<dbReference type="InterPro" id="IPR045864">
    <property type="entry name" value="aa-tRNA-synth_II/BPL/LPL"/>
</dbReference>